<gene>
    <name evidence="11" type="ORF">CAG99_21715</name>
</gene>
<dbReference type="KEGG" id="smao:CAG99_21715"/>
<feature type="transmembrane region" description="Helical" evidence="9">
    <location>
        <begin position="260"/>
        <end position="285"/>
    </location>
</feature>
<feature type="transmembrane region" description="Helical" evidence="9">
    <location>
        <begin position="356"/>
        <end position="374"/>
    </location>
</feature>
<feature type="transmembrane region" description="Helical" evidence="9">
    <location>
        <begin position="297"/>
        <end position="316"/>
    </location>
</feature>
<dbReference type="EMBL" id="CP021121">
    <property type="protein sequence ID" value="ARQ72555.1"/>
    <property type="molecule type" value="Genomic_DNA"/>
</dbReference>
<reference evidence="11 12" key="1">
    <citation type="submission" date="2017-05" db="EMBL/GenBank/DDBJ databases">
        <title>Complete genome sequence of Streptomyces sp. SCSIO 03032 revealed the diverse biosynthetic pathways for its bioactive secondary metabolites.</title>
        <authorList>
            <person name="Ma L."/>
            <person name="Zhu Y."/>
            <person name="Zhang W."/>
            <person name="Zhang G."/>
            <person name="Tian X."/>
            <person name="Zhang S."/>
            <person name="Zhang C."/>
        </authorList>
    </citation>
    <scope>NUCLEOTIDE SEQUENCE [LARGE SCALE GENOMIC DNA]</scope>
    <source>
        <strain evidence="11 12">SCSIO 03032</strain>
    </source>
</reference>
<dbReference type="InterPro" id="IPR011701">
    <property type="entry name" value="MFS"/>
</dbReference>
<dbReference type="CDD" id="cd17320">
    <property type="entry name" value="MFS_MdfA_MDR_like"/>
    <property type="match status" value="1"/>
</dbReference>
<evidence type="ECO:0000256" key="1">
    <source>
        <dbReference type="ARBA" id="ARBA00004651"/>
    </source>
</evidence>
<dbReference type="SUPFAM" id="SSF103473">
    <property type="entry name" value="MFS general substrate transporter"/>
    <property type="match status" value="1"/>
</dbReference>
<evidence type="ECO:0000313" key="11">
    <source>
        <dbReference type="EMBL" id="ARQ72555.1"/>
    </source>
</evidence>
<evidence type="ECO:0000256" key="2">
    <source>
        <dbReference type="ARBA" id="ARBA00006236"/>
    </source>
</evidence>
<comment type="subcellular location">
    <subcellularLocation>
        <location evidence="1">Cell membrane</location>
        <topology evidence="1">Multi-pass membrane protein</topology>
    </subcellularLocation>
</comment>
<dbReference type="InterPro" id="IPR005829">
    <property type="entry name" value="Sugar_transporter_CS"/>
</dbReference>
<dbReference type="Gene3D" id="1.20.1720.10">
    <property type="entry name" value="Multidrug resistance protein D"/>
    <property type="match status" value="1"/>
</dbReference>
<feature type="domain" description="Major facilitator superfamily (MFS) profile" evidence="10">
    <location>
        <begin position="55"/>
        <end position="445"/>
    </location>
</feature>
<evidence type="ECO:0000256" key="9">
    <source>
        <dbReference type="SAM" id="Phobius"/>
    </source>
</evidence>
<keyword evidence="7 9" id="KW-0472">Membrane</keyword>
<evidence type="ECO:0000256" key="3">
    <source>
        <dbReference type="ARBA" id="ARBA00022448"/>
    </source>
</evidence>
<feature type="transmembrane region" description="Helical" evidence="9">
    <location>
        <begin position="328"/>
        <end position="350"/>
    </location>
</feature>
<dbReference type="AlphaFoldDB" id="A0A1W7D6F3"/>
<feature type="transmembrane region" description="Helical" evidence="9">
    <location>
        <begin position="148"/>
        <end position="169"/>
    </location>
</feature>
<dbReference type="PROSITE" id="PS50850">
    <property type="entry name" value="MFS"/>
    <property type="match status" value="1"/>
</dbReference>
<feature type="region of interest" description="Disordered" evidence="8">
    <location>
        <begin position="1"/>
        <end position="48"/>
    </location>
</feature>
<keyword evidence="3" id="KW-0813">Transport</keyword>
<dbReference type="OrthoDB" id="9814303at2"/>
<dbReference type="PROSITE" id="PS00216">
    <property type="entry name" value="SUGAR_TRANSPORT_1"/>
    <property type="match status" value="1"/>
</dbReference>
<dbReference type="PANTHER" id="PTHR23502">
    <property type="entry name" value="MAJOR FACILITATOR SUPERFAMILY"/>
    <property type="match status" value="1"/>
</dbReference>
<feature type="transmembrane region" description="Helical" evidence="9">
    <location>
        <begin position="211"/>
        <end position="231"/>
    </location>
</feature>
<evidence type="ECO:0000256" key="7">
    <source>
        <dbReference type="ARBA" id="ARBA00023136"/>
    </source>
</evidence>
<comment type="similarity">
    <text evidence="2">Belongs to the major facilitator superfamily. Bcr/CmlA family.</text>
</comment>
<evidence type="ECO:0000256" key="5">
    <source>
        <dbReference type="ARBA" id="ARBA00022692"/>
    </source>
</evidence>
<dbReference type="InterPro" id="IPR020846">
    <property type="entry name" value="MFS_dom"/>
</dbReference>
<keyword evidence="6 9" id="KW-1133">Transmembrane helix</keyword>
<evidence type="ECO:0000313" key="12">
    <source>
        <dbReference type="Proteomes" id="UP000194218"/>
    </source>
</evidence>
<dbReference type="GO" id="GO:0005886">
    <property type="term" value="C:plasma membrane"/>
    <property type="evidence" value="ECO:0007669"/>
    <property type="project" value="UniProtKB-SubCell"/>
</dbReference>
<evidence type="ECO:0000256" key="6">
    <source>
        <dbReference type="ARBA" id="ARBA00022989"/>
    </source>
</evidence>
<evidence type="ECO:0000256" key="4">
    <source>
        <dbReference type="ARBA" id="ARBA00022475"/>
    </source>
</evidence>
<feature type="transmembrane region" description="Helical" evidence="9">
    <location>
        <begin position="419"/>
        <end position="441"/>
    </location>
</feature>
<keyword evidence="12" id="KW-1185">Reference proteome</keyword>
<protein>
    <submittedName>
        <fullName evidence="11">Bcr/CflA family drug resistance efflux transporter</fullName>
    </submittedName>
</protein>
<name>A0A1W7D6F3_9ACTN</name>
<feature type="transmembrane region" description="Helical" evidence="9">
    <location>
        <begin position="386"/>
        <end position="407"/>
    </location>
</feature>
<dbReference type="GO" id="GO:1990961">
    <property type="term" value="P:xenobiotic detoxification by transmembrane export across the plasma membrane"/>
    <property type="evidence" value="ECO:0007669"/>
    <property type="project" value="InterPro"/>
</dbReference>
<dbReference type="Proteomes" id="UP000194218">
    <property type="component" value="Chromosome"/>
</dbReference>
<dbReference type="InterPro" id="IPR036259">
    <property type="entry name" value="MFS_trans_sf"/>
</dbReference>
<accession>A0A1W7D6F3</accession>
<dbReference type="Pfam" id="PF07690">
    <property type="entry name" value="MFS_1"/>
    <property type="match status" value="1"/>
</dbReference>
<feature type="compositionally biased region" description="Pro residues" evidence="8">
    <location>
        <begin position="21"/>
        <end position="31"/>
    </location>
</feature>
<keyword evidence="5 9" id="KW-0812">Transmembrane</keyword>
<feature type="transmembrane region" description="Helical" evidence="9">
    <location>
        <begin position="53"/>
        <end position="71"/>
    </location>
</feature>
<dbReference type="InterPro" id="IPR004812">
    <property type="entry name" value="Efflux_drug-R_Bcr/CmlA"/>
</dbReference>
<dbReference type="PANTHER" id="PTHR23502:SF132">
    <property type="entry name" value="POLYAMINE TRANSPORTER 2-RELATED"/>
    <property type="match status" value="1"/>
</dbReference>
<dbReference type="RefSeq" id="WP_086162406.1">
    <property type="nucleotide sequence ID" value="NZ_CP021121.1"/>
</dbReference>
<dbReference type="NCBIfam" id="TIGR00710">
    <property type="entry name" value="efflux_Bcr_CflA"/>
    <property type="match status" value="1"/>
</dbReference>
<dbReference type="GO" id="GO:0042910">
    <property type="term" value="F:xenobiotic transmembrane transporter activity"/>
    <property type="evidence" value="ECO:0007669"/>
    <property type="project" value="InterPro"/>
</dbReference>
<feature type="transmembrane region" description="Helical" evidence="9">
    <location>
        <begin position="91"/>
        <end position="110"/>
    </location>
</feature>
<proteinExistence type="inferred from homology"/>
<sequence>MNQPGQPTAAPDSTPLTDPIPGSPPTPPPTRGRPEATAAHPPARGDMSRKQRAGLLLTLILGGLTAVPPLSMDMYLPALPDIGDAMGTGAASVQLTLTACLLGLGLGQLVVGPMSDQLGRRLPLMIGMLAYVAASLACALAPNVETLTVFRLLQGLAGAAGVVIARAVVRDLFDGVAMARFFSTLMLISGVAPIMAPVFGGQLMRVTDWRGIFVVLAVTGLVLVLVVHRWLPETLPAERRNGGGVPTALRAMGGLFTDRVFTGHLLVGSLVFASLFAYIAASPFVIQEIYGASPQTFSLLFMLNSISLVAMGQVNGKILVGRVPTHRIMAAGLLVITLAAAALLVMTSGVFGDPGLVAISIGLFVLMGAMPLVLPNANAEGLDRAGHVAGSASALLGASAFFVGAVASPLVGVAGEDTAVPMAVVQLTFALLAVLCFVTLCRPRRRARGPILTR</sequence>
<organism evidence="11 12">
    <name type="scientific">Streptomyces marincola</name>
    <dbReference type="NCBI Taxonomy" id="2878388"/>
    <lineage>
        <taxon>Bacteria</taxon>
        <taxon>Bacillati</taxon>
        <taxon>Actinomycetota</taxon>
        <taxon>Actinomycetes</taxon>
        <taxon>Kitasatosporales</taxon>
        <taxon>Streptomycetaceae</taxon>
        <taxon>Streptomyces</taxon>
    </lineage>
</organism>
<evidence type="ECO:0000256" key="8">
    <source>
        <dbReference type="SAM" id="MobiDB-lite"/>
    </source>
</evidence>
<feature type="transmembrane region" description="Helical" evidence="9">
    <location>
        <begin position="181"/>
        <end position="199"/>
    </location>
</feature>
<evidence type="ECO:0000259" key="10">
    <source>
        <dbReference type="PROSITE" id="PS50850"/>
    </source>
</evidence>
<feature type="transmembrane region" description="Helical" evidence="9">
    <location>
        <begin position="122"/>
        <end position="142"/>
    </location>
</feature>
<dbReference type="FunFam" id="1.20.1720.10:FF:000005">
    <property type="entry name" value="Bcr/CflA family efflux transporter"/>
    <property type="match status" value="1"/>
</dbReference>
<keyword evidence="4" id="KW-1003">Cell membrane</keyword>